<feature type="compositionally biased region" description="Low complexity" evidence="2">
    <location>
        <begin position="370"/>
        <end position="379"/>
    </location>
</feature>
<name>A0ABQ8URZ4_9EUKA</name>
<dbReference type="PANTHER" id="PTHR12455:SF0">
    <property type="entry name" value="NUCLEOLAR COMPLEX PROTEIN 4 HOMOLOG"/>
    <property type="match status" value="1"/>
</dbReference>
<protein>
    <submittedName>
        <fullName evidence="4">Nucleolar complex protein 4</fullName>
    </submittedName>
</protein>
<dbReference type="EMBL" id="JAPMOS010000005">
    <property type="protein sequence ID" value="KAJ4461907.1"/>
    <property type="molecule type" value="Genomic_DNA"/>
</dbReference>
<dbReference type="Pfam" id="PF03914">
    <property type="entry name" value="CBF"/>
    <property type="match status" value="1"/>
</dbReference>
<evidence type="ECO:0000259" key="3">
    <source>
        <dbReference type="Pfam" id="PF03914"/>
    </source>
</evidence>
<gene>
    <name evidence="4" type="ORF">PAPYR_1605</name>
</gene>
<accession>A0ABQ8URZ4</accession>
<sequence length="531" mass="58801">MSAPPNPPSVEAPRIAMEELKREVDTLLANVQQPNETLQTRSLEKIMVLSKRPDQKNLRLKLITRTVWYLIDNPHYTAGLLKVFASTFLVYDDVQLYTLKAVQQMIRAHQPGNTARGMLSRDDMPPATVSMESFCRNMVALLLQVRSIERPERFFYEDEQPQGDVDLDEAAQPAVGQKHPRSAKDKKLQPQTYGKEFGHAWREFLLLPLPRDVVKAALQHMELNVLPAVQTPLMFAEFLTGAAQSVTTPPFYTQLYVPPYLQCPSPPLLPPGCLSVCSDYPPFYTQLYALLTAETLRSRYLPRFFYLLDIFLSSRSRALPAYMVAAFAKRLGRLAMTSSVPATLTCLAVIRNLCLRHPAVRPLIQKPQTGPAAPGSSAPLADVHPAATGGPVDEKAVPGTSRYDGFLPDEPDLAKCNALQSSLWEVAHLRSHHYAAVAQMARVFEEPLTPDEWDVTHFARLATKDLFGREVTRPLQAGSAPLAIFPPVHLLKTLPPKTSLPALSEAVSTRPAAPAAPGAAPAVDECFAMFR</sequence>
<feature type="domain" description="CCAAT-binding factor" evidence="3">
    <location>
        <begin position="279"/>
        <end position="441"/>
    </location>
</feature>
<evidence type="ECO:0000256" key="2">
    <source>
        <dbReference type="SAM" id="MobiDB-lite"/>
    </source>
</evidence>
<dbReference type="InterPro" id="IPR005612">
    <property type="entry name" value="CCAAT-binding_factor"/>
</dbReference>
<comment type="similarity">
    <text evidence="1">Belongs to the CBF/MAK21 family.</text>
</comment>
<dbReference type="Proteomes" id="UP001141327">
    <property type="component" value="Unassembled WGS sequence"/>
</dbReference>
<keyword evidence="5" id="KW-1185">Reference proteome</keyword>
<feature type="region of interest" description="Disordered" evidence="2">
    <location>
        <begin position="365"/>
        <end position="401"/>
    </location>
</feature>
<evidence type="ECO:0000313" key="5">
    <source>
        <dbReference type="Proteomes" id="UP001141327"/>
    </source>
</evidence>
<dbReference type="PANTHER" id="PTHR12455">
    <property type="entry name" value="NUCLEOLAR COMPLEX PROTEIN 4"/>
    <property type="match status" value="1"/>
</dbReference>
<reference evidence="4" key="1">
    <citation type="journal article" date="2022" name="bioRxiv">
        <title>Genomics of Preaxostyla Flagellates Illuminates Evolutionary Transitions and the Path Towards Mitochondrial Loss.</title>
        <authorList>
            <person name="Novak L.V.F."/>
            <person name="Treitli S.C."/>
            <person name="Pyrih J."/>
            <person name="Halakuc P."/>
            <person name="Pipaliya S.V."/>
            <person name="Vacek V."/>
            <person name="Brzon O."/>
            <person name="Soukal P."/>
            <person name="Eme L."/>
            <person name="Dacks J.B."/>
            <person name="Karnkowska A."/>
            <person name="Elias M."/>
            <person name="Hampl V."/>
        </authorList>
    </citation>
    <scope>NUCLEOTIDE SEQUENCE</scope>
    <source>
        <strain evidence="4">RCP-MX</strain>
    </source>
</reference>
<dbReference type="InterPro" id="IPR027193">
    <property type="entry name" value="Noc4"/>
</dbReference>
<organism evidence="4 5">
    <name type="scientific">Paratrimastix pyriformis</name>
    <dbReference type="NCBI Taxonomy" id="342808"/>
    <lineage>
        <taxon>Eukaryota</taxon>
        <taxon>Metamonada</taxon>
        <taxon>Preaxostyla</taxon>
        <taxon>Paratrimastigidae</taxon>
        <taxon>Paratrimastix</taxon>
    </lineage>
</organism>
<evidence type="ECO:0000256" key="1">
    <source>
        <dbReference type="ARBA" id="ARBA00007797"/>
    </source>
</evidence>
<evidence type="ECO:0000313" key="4">
    <source>
        <dbReference type="EMBL" id="KAJ4461907.1"/>
    </source>
</evidence>
<comment type="caution">
    <text evidence="4">The sequence shown here is derived from an EMBL/GenBank/DDBJ whole genome shotgun (WGS) entry which is preliminary data.</text>
</comment>
<proteinExistence type="inferred from homology"/>